<name>A0A9D4DLR9_DREPO</name>
<dbReference type="AlphaFoldDB" id="A0A9D4DLR9"/>
<reference evidence="2" key="1">
    <citation type="journal article" date="2019" name="bioRxiv">
        <title>The Genome of the Zebra Mussel, Dreissena polymorpha: A Resource for Invasive Species Research.</title>
        <authorList>
            <person name="McCartney M.A."/>
            <person name="Auch B."/>
            <person name="Kono T."/>
            <person name="Mallez S."/>
            <person name="Zhang Y."/>
            <person name="Obille A."/>
            <person name="Becker A."/>
            <person name="Abrahante J.E."/>
            <person name="Garbe J."/>
            <person name="Badalamenti J.P."/>
            <person name="Herman A."/>
            <person name="Mangelson H."/>
            <person name="Liachko I."/>
            <person name="Sullivan S."/>
            <person name="Sone E.D."/>
            <person name="Koren S."/>
            <person name="Silverstein K.A.T."/>
            <person name="Beckman K.B."/>
            <person name="Gohl D.M."/>
        </authorList>
    </citation>
    <scope>NUCLEOTIDE SEQUENCE</scope>
    <source>
        <strain evidence="2">Duluth1</strain>
        <tissue evidence="2">Whole animal</tissue>
    </source>
</reference>
<dbReference type="Proteomes" id="UP000828390">
    <property type="component" value="Unassembled WGS sequence"/>
</dbReference>
<dbReference type="EMBL" id="JAIWYP010000010">
    <property type="protein sequence ID" value="KAH3750825.1"/>
    <property type="molecule type" value="Genomic_DNA"/>
</dbReference>
<evidence type="ECO:0000313" key="2">
    <source>
        <dbReference type="EMBL" id="KAH3750825.1"/>
    </source>
</evidence>
<sequence length="67" mass="7979">MEHILSSCTTALTQGRYRWRHDSVLQELADKLERERTKKRPRQKPQMIQFVKEGQKAPKKPQPTSLY</sequence>
<protein>
    <submittedName>
        <fullName evidence="2">Uncharacterized protein</fullName>
    </submittedName>
</protein>
<gene>
    <name evidence="2" type="ORF">DPMN_185360</name>
</gene>
<reference evidence="2" key="2">
    <citation type="submission" date="2020-11" db="EMBL/GenBank/DDBJ databases">
        <authorList>
            <person name="McCartney M.A."/>
            <person name="Auch B."/>
            <person name="Kono T."/>
            <person name="Mallez S."/>
            <person name="Becker A."/>
            <person name="Gohl D.M."/>
            <person name="Silverstein K.A.T."/>
            <person name="Koren S."/>
            <person name="Bechman K.B."/>
            <person name="Herman A."/>
            <person name="Abrahante J.E."/>
            <person name="Garbe J."/>
        </authorList>
    </citation>
    <scope>NUCLEOTIDE SEQUENCE</scope>
    <source>
        <strain evidence="2">Duluth1</strain>
        <tissue evidence="2">Whole animal</tissue>
    </source>
</reference>
<evidence type="ECO:0000256" key="1">
    <source>
        <dbReference type="SAM" id="MobiDB-lite"/>
    </source>
</evidence>
<evidence type="ECO:0000313" key="3">
    <source>
        <dbReference type="Proteomes" id="UP000828390"/>
    </source>
</evidence>
<accession>A0A9D4DLR9</accession>
<organism evidence="2 3">
    <name type="scientific">Dreissena polymorpha</name>
    <name type="common">Zebra mussel</name>
    <name type="synonym">Mytilus polymorpha</name>
    <dbReference type="NCBI Taxonomy" id="45954"/>
    <lineage>
        <taxon>Eukaryota</taxon>
        <taxon>Metazoa</taxon>
        <taxon>Spiralia</taxon>
        <taxon>Lophotrochozoa</taxon>
        <taxon>Mollusca</taxon>
        <taxon>Bivalvia</taxon>
        <taxon>Autobranchia</taxon>
        <taxon>Heteroconchia</taxon>
        <taxon>Euheterodonta</taxon>
        <taxon>Imparidentia</taxon>
        <taxon>Neoheterodontei</taxon>
        <taxon>Myida</taxon>
        <taxon>Dreissenoidea</taxon>
        <taxon>Dreissenidae</taxon>
        <taxon>Dreissena</taxon>
    </lineage>
</organism>
<comment type="caution">
    <text evidence="2">The sequence shown here is derived from an EMBL/GenBank/DDBJ whole genome shotgun (WGS) entry which is preliminary data.</text>
</comment>
<keyword evidence="3" id="KW-1185">Reference proteome</keyword>
<feature type="region of interest" description="Disordered" evidence="1">
    <location>
        <begin position="32"/>
        <end position="67"/>
    </location>
</feature>
<proteinExistence type="predicted"/>